<protein>
    <submittedName>
        <fullName evidence="2">Uncharacterized protein</fullName>
    </submittedName>
</protein>
<keyword evidence="3" id="KW-1185">Reference proteome</keyword>
<dbReference type="HOGENOM" id="CLU_2642296_0_0_1"/>
<evidence type="ECO:0000313" key="3">
    <source>
        <dbReference type="Proteomes" id="UP000006591"/>
    </source>
</evidence>
<evidence type="ECO:0000313" key="2">
    <source>
        <dbReference type="EnsemblPlants" id="ONIVA03G19900.1"/>
    </source>
</evidence>
<dbReference type="Proteomes" id="UP000006591">
    <property type="component" value="Chromosome 3"/>
</dbReference>
<dbReference type="Gramene" id="ONIVA03G19900.1">
    <property type="protein sequence ID" value="ONIVA03G19900.1"/>
    <property type="gene ID" value="ONIVA03G19900"/>
</dbReference>
<sequence>MAADQEGEERNEDSGRGEQRERSGTRRVWLDGVLKEANKLITSLWLGLAGRVTDRLTNFNLGLTIQGGRPRLVVYNI</sequence>
<feature type="compositionally biased region" description="Basic and acidic residues" evidence="1">
    <location>
        <begin position="12"/>
        <end position="24"/>
    </location>
</feature>
<proteinExistence type="predicted"/>
<accession>A0A0E0GMY2</accession>
<dbReference type="EnsemblPlants" id="ONIVA03G19900.1">
    <property type="protein sequence ID" value="ONIVA03G19900.1"/>
    <property type="gene ID" value="ONIVA03G19900"/>
</dbReference>
<reference evidence="2" key="1">
    <citation type="submission" date="2015-04" db="UniProtKB">
        <authorList>
            <consortium name="EnsemblPlants"/>
        </authorList>
    </citation>
    <scope>IDENTIFICATION</scope>
    <source>
        <strain evidence="2">SL10</strain>
    </source>
</reference>
<feature type="region of interest" description="Disordered" evidence="1">
    <location>
        <begin position="1"/>
        <end position="24"/>
    </location>
</feature>
<feature type="compositionally biased region" description="Acidic residues" evidence="1">
    <location>
        <begin position="1"/>
        <end position="11"/>
    </location>
</feature>
<evidence type="ECO:0000256" key="1">
    <source>
        <dbReference type="SAM" id="MobiDB-lite"/>
    </source>
</evidence>
<reference evidence="2" key="2">
    <citation type="submission" date="2018-04" db="EMBL/GenBank/DDBJ databases">
        <title>OnivRS2 (Oryza nivara Reference Sequence Version 2).</title>
        <authorList>
            <person name="Zhang J."/>
            <person name="Kudrna D."/>
            <person name="Lee S."/>
            <person name="Talag J."/>
            <person name="Rajasekar S."/>
            <person name="Welchert J."/>
            <person name="Hsing Y.-I."/>
            <person name="Wing R.A."/>
        </authorList>
    </citation>
    <scope>NUCLEOTIDE SEQUENCE [LARGE SCALE GENOMIC DNA]</scope>
    <source>
        <strain evidence="2">SL10</strain>
    </source>
</reference>
<name>A0A0E0GMY2_ORYNI</name>
<dbReference type="AlphaFoldDB" id="A0A0E0GMY2"/>
<organism evidence="2">
    <name type="scientific">Oryza nivara</name>
    <name type="common">Indian wild rice</name>
    <name type="synonym">Oryza sativa f. spontanea</name>
    <dbReference type="NCBI Taxonomy" id="4536"/>
    <lineage>
        <taxon>Eukaryota</taxon>
        <taxon>Viridiplantae</taxon>
        <taxon>Streptophyta</taxon>
        <taxon>Embryophyta</taxon>
        <taxon>Tracheophyta</taxon>
        <taxon>Spermatophyta</taxon>
        <taxon>Magnoliopsida</taxon>
        <taxon>Liliopsida</taxon>
        <taxon>Poales</taxon>
        <taxon>Poaceae</taxon>
        <taxon>BOP clade</taxon>
        <taxon>Oryzoideae</taxon>
        <taxon>Oryzeae</taxon>
        <taxon>Oryzinae</taxon>
        <taxon>Oryza</taxon>
    </lineage>
</organism>